<feature type="compositionally biased region" description="Basic and acidic residues" evidence="4">
    <location>
        <begin position="564"/>
        <end position="584"/>
    </location>
</feature>
<feature type="compositionally biased region" description="Basic and acidic residues" evidence="4">
    <location>
        <begin position="196"/>
        <end position="231"/>
    </location>
</feature>
<dbReference type="GO" id="GO:0006364">
    <property type="term" value="P:rRNA processing"/>
    <property type="evidence" value="ECO:0007669"/>
    <property type="project" value="InterPro"/>
</dbReference>
<feature type="compositionally biased region" description="Basic residues" evidence="4">
    <location>
        <begin position="839"/>
        <end position="849"/>
    </location>
</feature>
<dbReference type="GO" id="GO:0032040">
    <property type="term" value="C:small-subunit processome"/>
    <property type="evidence" value="ECO:0007669"/>
    <property type="project" value="InterPro"/>
</dbReference>
<protein>
    <submittedName>
        <fullName evidence="5">Utp14-domain-containing</fullName>
    </submittedName>
</protein>
<evidence type="ECO:0000313" key="6">
    <source>
        <dbReference type="Proteomes" id="UP000217199"/>
    </source>
</evidence>
<evidence type="ECO:0000256" key="2">
    <source>
        <dbReference type="ARBA" id="ARBA00022553"/>
    </source>
</evidence>
<dbReference type="InParanoid" id="A0A286USR0"/>
<comment type="subcellular location">
    <subcellularLocation>
        <location evidence="1">Nucleus</location>
        <location evidence="1">Nucleolus</location>
    </subcellularLocation>
</comment>
<evidence type="ECO:0000256" key="1">
    <source>
        <dbReference type="ARBA" id="ARBA00004604"/>
    </source>
</evidence>
<reference evidence="5 6" key="1">
    <citation type="journal article" date="2017" name="Mol. Ecol.">
        <title>Comparative and population genomic landscape of Phellinus noxius: A hypervariable fungus causing root rot in trees.</title>
        <authorList>
            <person name="Chung C.L."/>
            <person name="Lee T.J."/>
            <person name="Akiba M."/>
            <person name="Lee H.H."/>
            <person name="Kuo T.H."/>
            <person name="Liu D."/>
            <person name="Ke H.M."/>
            <person name="Yokoi T."/>
            <person name="Roa M.B."/>
            <person name="Lu M.J."/>
            <person name="Chang Y.Y."/>
            <person name="Ann P.J."/>
            <person name="Tsai J.N."/>
            <person name="Chen C.Y."/>
            <person name="Tzean S.S."/>
            <person name="Ota Y."/>
            <person name="Hattori T."/>
            <person name="Sahashi N."/>
            <person name="Liou R.F."/>
            <person name="Kikuchi T."/>
            <person name="Tsai I.J."/>
        </authorList>
    </citation>
    <scope>NUCLEOTIDE SEQUENCE [LARGE SCALE GENOMIC DNA]</scope>
    <source>
        <strain evidence="5 6">FFPRI411160</strain>
    </source>
</reference>
<feature type="compositionally biased region" description="Acidic residues" evidence="4">
    <location>
        <begin position="73"/>
        <end position="82"/>
    </location>
</feature>
<dbReference type="FunCoup" id="A0A286USR0">
    <property type="interactions" value="406"/>
</dbReference>
<dbReference type="PANTHER" id="PTHR14150">
    <property type="entry name" value="U3 SMALL NUCLEOLAR RNA-ASSOCIATED PROTEIN 14"/>
    <property type="match status" value="1"/>
</dbReference>
<evidence type="ECO:0000313" key="5">
    <source>
        <dbReference type="EMBL" id="PAV22611.1"/>
    </source>
</evidence>
<feature type="compositionally biased region" description="Basic and acidic residues" evidence="4">
    <location>
        <begin position="122"/>
        <end position="131"/>
    </location>
</feature>
<feature type="compositionally biased region" description="Acidic residues" evidence="4">
    <location>
        <begin position="173"/>
        <end position="191"/>
    </location>
</feature>
<feature type="region of interest" description="Disordered" evidence="4">
    <location>
        <begin position="763"/>
        <end position="879"/>
    </location>
</feature>
<dbReference type="OrthoDB" id="277439at2759"/>
<feature type="region of interest" description="Disordered" evidence="4">
    <location>
        <begin position="1"/>
        <end position="334"/>
    </location>
</feature>
<dbReference type="InterPro" id="IPR006709">
    <property type="entry name" value="SSU_processome_Utp14"/>
</dbReference>
<proteinExistence type="predicted"/>
<dbReference type="AlphaFoldDB" id="A0A286USR0"/>
<dbReference type="Pfam" id="PF04615">
    <property type="entry name" value="Utp14"/>
    <property type="match status" value="1"/>
</dbReference>
<evidence type="ECO:0000256" key="4">
    <source>
        <dbReference type="SAM" id="MobiDB-lite"/>
    </source>
</evidence>
<feature type="compositionally biased region" description="Acidic residues" evidence="4">
    <location>
        <begin position="597"/>
        <end position="612"/>
    </location>
</feature>
<feature type="compositionally biased region" description="Acidic residues" evidence="4">
    <location>
        <begin position="525"/>
        <end position="534"/>
    </location>
</feature>
<feature type="compositionally biased region" description="Acidic residues" evidence="4">
    <location>
        <begin position="95"/>
        <end position="121"/>
    </location>
</feature>
<feature type="compositionally biased region" description="Basic and acidic residues" evidence="4">
    <location>
        <begin position="41"/>
        <end position="54"/>
    </location>
</feature>
<feature type="compositionally biased region" description="Acidic residues" evidence="4">
    <location>
        <begin position="234"/>
        <end position="268"/>
    </location>
</feature>
<feature type="compositionally biased region" description="Basic residues" evidence="4">
    <location>
        <begin position="550"/>
        <end position="563"/>
    </location>
</feature>
<accession>A0A286USR0</accession>
<sequence>MARANFKGRPTHPAKRNNASALKARNAAGFAKRRAQASKVSKADIYEYQPEKNRRGNVRLALDDDEARGVGYDSEDQDDSEDEGKHRRRPRLIGEGEEDERIGSDEDEEIDSDEAFEESDEERFAEFEFKKKDKKTKKSSAKKSKGSVRFAEVDLNEDEDMGGGSDSRSEPGNSEETEEEEEEGDDDEFLDVLDVLDGRGEPDFGDDEGAKSRPHGNSDVESPKRDKKQGLQEDSGEGSEEGSEEEGSEEEENEEESNISGSEDDEADVSALDSLGTFVNSLEVGGKRKAEDDEGQNGETGELPVQVKKKKRILKDRTEGGAENEFGARISGSSKLSLEDLLTPLSGKNDDLVALKKSLKPLASSSNPKNQPLPAPLPTRIQEKLDREAAYEQTKQEVDKWSDTMKRIKEAEHLSFPLQAPKSVKVSNLELTARFKPTTELESSIDRLLKSAKLREEDINKTEDLLMKDLTVEEVAERRAELRRMRELAFRADAKAKRVAKIKSKAYRRIQKKEKAKKLAKLDNETGEAEDNEEERLKAEIDRARERATLKHKNTGKWAKAMKSRGELDVDQRRDLNEMLERGDRLRRRIQGIGSGSEDDDEDLSDEDDVDADNSKIKARAFEELSKLQNDEVGDVNTEMFAKKKAKSVFEMKFMKDAEARKNLEVDREIDEFRRQMGNVPMESDNEVDNEKDETTKGISGPPPPPPSAISETSTLRSHDSASVADSPVLTIHDVPTTSNFQPVPPVPPFSLTEEANPWLIEAESSSSKVARRKNELLVGRDVTRAQKSETALQKHMKKSTASREQENEDAVIELKPDDVLVVSNTKSSGASKPEGIKKKEKKKKLRANKAKESVQADEDDSDMNSELEEQEAALKKGGKKAVFEQRELVARAFAGDNVMRQFEEVKRKEIEADAPQEVDTTLAGWGSWGGTGVKKSAPKPHLVKKVAGIDPKSRSDYGKAHVIISEKRDKKAAKYAVKDLPYPYTSKAQFEARMSAPIGIEWNTRLSFQRNTLPRVVKKMGTVIEPLEKL</sequence>
<comment type="caution">
    <text evidence="5">The sequence shown here is derived from an EMBL/GenBank/DDBJ whole genome shotgun (WGS) entry which is preliminary data.</text>
</comment>
<feature type="compositionally biased region" description="Basic residues" evidence="4">
    <location>
        <begin position="132"/>
        <end position="146"/>
    </location>
</feature>
<name>A0A286USR0_9AGAM</name>
<feature type="region of interest" description="Disordered" evidence="4">
    <location>
        <begin position="513"/>
        <end position="612"/>
    </location>
</feature>
<dbReference type="STRING" id="2282107.A0A286USR0"/>
<dbReference type="EMBL" id="NBII01000002">
    <property type="protein sequence ID" value="PAV22611.1"/>
    <property type="molecule type" value="Genomic_DNA"/>
</dbReference>
<dbReference type="Proteomes" id="UP000217199">
    <property type="component" value="Unassembled WGS sequence"/>
</dbReference>
<organism evidence="5 6">
    <name type="scientific">Pyrrhoderma noxium</name>
    <dbReference type="NCBI Taxonomy" id="2282107"/>
    <lineage>
        <taxon>Eukaryota</taxon>
        <taxon>Fungi</taxon>
        <taxon>Dikarya</taxon>
        <taxon>Basidiomycota</taxon>
        <taxon>Agaricomycotina</taxon>
        <taxon>Agaricomycetes</taxon>
        <taxon>Hymenochaetales</taxon>
        <taxon>Hymenochaetaceae</taxon>
        <taxon>Pyrrhoderma</taxon>
    </lineage>
</organism>
<keyword evidence="6" id="KW-1185">Reference proteome</keyword>
<feature type="compositionally biased region" description="Acidic residues" evidence="4">
    <location>
        <begin position="856"/>
        <end position="872"/>
    </location>
</feature>
<feature type="region of interest" description="Disordered" evidence="4">
    <location>
        <begin position="675"/>
        <end position="749"/>
    </location>
</feature>
<evidence type="ECO:0000256" key="3">
    <source>
        <dbReference type="ARBA" id="ARBA00023242"/>
    </source>
</evidence>
<gene>
    <name evidence="5" type="ORF">PNOK_0256800</name>
</gene>
<keyword evidence="2" id="KW-0597">Phosphoprotein</keyword>
<dbReference type="PANTHER" id="PTHR14150:SF12">
    <property type="entry name" value="U3 SMALL NUCLEOLAR RNA-ASSOCIATED PROTEIN 14 HOMOLOG A"/>
    <property type="match status" value="1"/>
</dbReference>
<feature type="compositionally biased region" description="Basic and acidic residues" evidence="4">
    <location>
        <begin position="535"/>
        <end position="549"/>
    </location>
</feature>
<keyword evidence="3" id="KW-0539">Nucleus</keyword>